<evidence type="ECO:0000259" key="9">
    <source>
        <dbReference type="PROSITE" id="PS50071"/>
    </source>
</evidence>
<gene>
    <name evidence="10" type="primary">HOXC4</name>
    <name evidence="10" type="ORF">OS493_016184</name>
</gene>
<evidence type="ECO:0000256" key="3">
    <source>
        <dbReference type="ARBA" id="ARBA00023125"/>
    </source>
</evidence>
<dbReference type="PANTHER" id="PTHR45874:SF4">
    <property type="entry name" value="HOMEOBOX PROTEIN ABDOMINAL-B"/>
    <property type="match status" value="1"/>
</dbReference>
<dbReference type="GO" id="GO:0000981">
    <property type="term" value="F:DNA-binding transcription factor activity, RNA polymerase II-specific"/>
    <property type="evidence" value="ECO:0007669"/>
    <property type="project" value="InterPro"/>
</dbReference>
<protein>
    <submittedName>
        <fullName evidence="10">Embryonic organ development</fullName>
    </submittedName>
</protein>
<evidence type="ECO:0000313" key="11">
    <source>
        <dbReference type="Proteomes" id="UP001163046"/>
    </source>
</evidence>
<feature type="DNA-binding region" description="Homeobox" evidence="6">
    <location>
        <begin position="132"/>
        <end position="191"/>
    </location>
</feature>
<evidence type="ECO:0000313" key="10">
    <source>
        <dbReference type="EMBL" id="KAJ7391888.1"/>
    </source>
</evidence>
<evidence type="ECO:0000256" key="4">
    <source>
        <dbReference type="ARBA" id="ARBA00023155"/>
    </source>
</evidence>
<name>A0A9X0DAS0_9CNID</name>
<dbReference type="Proteomes" id="UP001163046">
    <property type="component" value="Unassembled WGS sequence"/>
</dbReference>
<proteinExistence type="inferred from homology"/>
<dbReference type="GO" id="GO:0000978">
    <property type="term" value="F:RNA polymerase II cis-regulatory region sequence-specific DNA binding"/>
    <property type="evidence" value="ECO:0007669"/>
    <property type="project" value="TreeGrafter"/>
</dbReference>
<comment type="subcellular location">
    <subcellularLocation>
        <location evidence="1 6 7">Nucleus</location>
    </subcellularLocation>
</comment>
<dbReference type="AlphaFoldDB" id="A0A9X0DAS0"/>
<evidence type="ECO:0000256" key="5">
    <source>
        <dbReference type="ARBA" id="ARBA00023242"/>
    </source>
</evidence>
<dbReference type="SUPFAM" id="SSF46689">
    <property type="entry name" value="Homeodomain-like"/>
    <property type="match status" value="1"/>
</dbReference>
<dbReference type="PANTHER" id="PTHR45874">
    <property type="entry name" value="HOMEOBOX PROTEIN ABDOMINAL-B"/>
    <property type="match status" value="1"/>
</dbReference>
<evidence type="ECO:0000256" key="7">
    <source>
        <dbReference type="RuleBase" id="RU000682"/>
    </source>
</evidence>
<dbReference type="PROSITE" id="PS50071">
    <property type="entry name" value="HOMEOBOX_2"/>
    <property type="match status" value="1"/>
</dbReference>
<evidence type="ECO:0000256" key="6">
    <source>
        <dbReference type="PROSITE-ProRule" id="PRU00108"/>
    </source>
</evidence>
<dbReference type="PRINTS" id="PR00024">
    <property type="entry name" value="HOMEOBOX"/>
</dbReference>
<evidence type="ECO:0000256" key="1">
    <source>
        <dbReference type="ARBA" id="ARBA00004123"/>
    </source>
</evidence>
<dbReference type="Gene3D" id="1.10.10.60">
    <property type="entry name" value="Homeodomain-like"/>
    <property type="match status" value="1"/>
</dbReference>
<dbReference type="InterPro" id="IPR017970">
    <property type="entry name" value="Homeobox_CS"/>
</dbReference>
<dbReference type="EMBL" id="MU825404">
    <property type="protein sequence ID" value="KAJ7391888.1"/>
    <property type="molecule type" value="Genomic_DNA"/>
</dbReference>
<reference evidence="10" key="1">
    <citation type="submission" date="2023-01" db="EMBL/GenBank/DDBJ databases">
        <title>Genome assembly of the deep-sea coral Lophelia pertusa.</title>
        <authorList>
            <person name="Herrera S."/>
            <person name="Cordes E."/>
        </authorList>
    </citation>
    <scope>NUCLEOTIDE SEQUENCE</scope>
    <source>
        <strain evidence="10">USNM1676648</strain>
        <tissue evidence="10">Polyp</tissue>
    </source>
</reference>
<feature type="region of interest" description="Disordered" evidence="8">
    <location>
        <begin position="48"/>
        <end position="127"/>
    </location>
</feature>
<evidence type="ECO:0000256" key="8">
    <source>
        <dbReference type="SAM" id="MobiDB-lite"/>
    </source>
</evidence>
<keyword evidence="5 6" id="KW-0539">Nucleus</keyword>
<sequence length="207" mass="24214">MDCYYQANQRIRPPSFFNSPPILYGYSVPTYYSPPFFPLGRNSEVHRPPVTSVSPQLIVPNTTTSESSTSPVSTVSQTPPESPSESSTETHENLTELHDEPEQSGKDASESEDKTDGEDDKDVPWHYKQPFKHRRRIAYKQNQILELEKEFHFTRYLTKERRSEMSAMLQLSERQIKIWFQNRRMKWKKDNKPVIPTSRGMRRGCTR</sequence>
<dbReference type="InterPro" id="IPR001356">
    <property type="entry name" value="HD"/>
</dbReference>
<dbReference type="GO" id="GO:0005634">
    <property type="term" value="C:nucleus"/>
    <property type="evidence" value="ECO:0007669"/>
    <property type="project" value="UniProtKB-SubCell"/>
</dbReference>
<keyword evidence="4 6" id="KW-0371">Homeobox</keyword>
<keyword evidence="3 6" id="KW-0238">DNA-binding</keyword>
<dbReference type="CDD" id="cd00086">
    <property type="entry name" value="homeodomain"/>
    <property type="match status" value="1"/>
</dbReference>
<feature type="compositionally biased region" description="Low complexity" evidence="8">
    <location>
        <begin position="62"/>
        <end position="87"/>
    </location>
</feature>
<dbReference type="OrthoDB" id="6159439at2759"/>
<dbReference type="InterPro" id="IPR020479">
    <property type="entry name" value="HD_metazoa"/>
</dbReference>
<keyword evidence="11" id="KW-1185">Reference proteome</keyword>
<dbReference type="InterPro" id="IPR009057">
    <property type="entry name" value="Homeodomain-like_sf"/>
</dbReference>
<evidence type="ECO:0000256" key="2">
    <source>
        <dbReference type="ARBA" id="ARBA00006317"/>
    </source>
</evidence>
<feature type="domain" description="Homeobox" evidence="9">
    <location>
        <begin position="130"/>
        <end position="190"/>
    </location>
</feature>
<organism evidence="10 11">
    <name type="scientific">Desmophyllum pertusum</name>
    <dbReference type="NCBI Taxonomy" id="174260"/>
    <lineage>
        <taxon>Eukaryota</taxon>
        <taxon>Metazoa</taxon>
        <taxon>Cnidaria</taxon>
        <taxon>Anthozoa</taxon>
        <taxon>Hexacorallia</taxon>
        <taxon>Scleractinia</taxon>
        <taxon>Caryophylliina</taxon>
        <taxon>Caryophylliidae</taxon>
        <taxon>Desmophyllum</taxon>
    </lineage>
</organism>
<dbReference type="InterPro" id="IPR046333">
    <property type="entry name" value="HXA10/ABDB-like"/>
</dbReference>
<feature type="compositionally biased region" description="Basic and acidic residues" evidence="8">
    <location>
        <begin position="88"/>
        <end position="114"/>
    </location>
</feature>
<dbReference type="PROSITE" id="PS00027">
    <property type="entry name" value="HOMEOBOX_1"/>
    <property type="match status" value="1"/>
</dbReference>
<dbReference type="Pfam" id="PF00046">
    <property type="entry name" value="Homeodomain"/>
    <property type="match status" value="1"/>
</dbReference>
<comment type="similarity">
    <text evidence="2">Belongs to the Abd-B homeobox family.</text>
</comment>
<feature type="compositionally biased region" description="Polar residues" evidence="8">
    <location>
        <begin position="51"/>
        <end position="61"/>
    </location>
</feature>
<comment type="caution">
    <text evidence="10">The sequence shown here is derived from an EMBL/GenBank/DDBJ whole genome shotgun (WGS) entry which is preliminary data.</text>
</comment>
<accession>A0A9X0DAS0</accession>
<dbReference type="SMART" id="SM00389">
    <property type="entry name" value="HOX"/>
    <property type="match status" value="1"/>
</dbReference>